<comment type="subunit">
    <text evidence="12">Homotetramer; dimer of dimers.</text>
</comment>
<dbReference type="InterPro" id="IPR020624">
    <property type="entry name" value="Schiff_base-form_aldolases_CS"/>
</dbReference>
<dbReference type="PANTHER" id="PTHR12128:SF66">
    <property type="entry name" value="4-HYDROXY-2-OXOGLUTARATE ALDOLASE, MITOCHONDRIAL"/>
    <property type="match status" value="1"/>
</dbReference>
<dbReference type="KEGG" id="cmah:C1I91_19585"/>
<dbReference type="InterPro" id="IPR005263">
    <property type="entry name" value="DapA"/>
</dbReference>
<dbReference type="PANTHER" id="PTHR12128">
    <property type="entry name" value="DIHYDRODIPICOLINATE SYNTHASE"/>
    <property type="match status" value="1"/>
</dbReference>
<dbReference type="HAMAP" id="MF_00418">
    <property type="entry name" value="DapA"/>
    <property type="match status" value="1"/>
</dbReference>
<dbReference type="PIRSF" id="PIRSF001365">
    <property type="entry name" value="DHDPS"/>
    <property type="match status" value="1"/>
</dbReference>
<dbReference type="NCBIfam" id="TIGR00674">
    <property type="entry name" value="dapA"/>
    <property type="match status" value="1"/>
</dbReference>
<evidence type="ECO:0000256" key="11">
    <source>
        <dbReference type="ARBA" id="ARBA00047836"/>
    </source>
</evidence>
<comment type="similarity">
    <text evidence="3 12 13">Belongs to the DapA family.</text>
</comment>
<name>A0A3R5UAI8_9CLOT</name>
<evidence type="ECO:0000313" key="16">
    <source>
        <dbReference type="EMBL" id="QAA33659.1"/>
    </source>
</evidence>
<accession>A0A3R5UAI8</accession>
<evidence type="ECO:0000256" key="2">
    <source>
        <dbReference type="ARBA" id="ARBA00005120"/>
    </source>
</evidence>
<dbReference type="OrthoDB" id="9782828at2"/>
<evidence type="ECO:0000256" key="9">
    <source>
        <dbReference type="ARBA" id="ARBA00023239"/>
    </source>
</evidence>
<comment type="catalytic activity">
    <reaction evidence="11 12">
        <text>L-aspartate 4-semialdehyde + pyruvate = (2S,4S)-4-hydroxy-2,3,4,5-tetrahydrodipicolinate + H2O + H(+)</text>
        <dbReference type="Rhea" id="RHEA:34171"/>
        <dbReference type="ChEBI" id="CHEBI:15361"/>
        <dbReference type="ChEBI" id="CHEBI:15377"/>
        <dbReference type="ChEBI" id="CHEBI:15378"/>
        <dbReference type="ChEBI" id="CHEBI:67139"/>
        <dbReference type="ChEBI" id="CHEBI:537519"/>
        <dbReference type="EC" id="4.3.3.7"/>
    </reaction>
</comment>
<feature type="site" description="Part of a proton relay during catalysis" evidence="12">
    <location>
        <position position="107"/>
    </location>
</feature>
<comment type="function">
    <text evidence="1 12">Catalyzes the condensation of (S)-aspartate-beta-semialdehyde [(S)-ASA] and pyruvate to 4-hydroxy-tetrahydrodipicolinate (HTPA).</text>
</comment>
<evidence type="ECO:0000256" key="14">
    <source>
        <dbReference type="PIRSR" id="PIRSR001365-1"/>
    </source>
</evidence>
<keyword evidence="17" id="KW-1185">Reference proteome</keyword>
<evidence type="ECO:0000256" key="5">
    <source>
        <dbReference type="ARBA" id="ARBA00022490"/>
    </source>
</evidence>
<dbReference type="InterPro" id="IPR020625">
    <property type="entry name" value="Schiff_base-form_aldolases_AS"/>
</dbReference>
<evidence type="ECO:0000256" key="15">
    <source>
        <dbReference type="PIRSR" id="PIRSR001365-2"/>
    </source>
</evidence>
<dbReference type="SUPFAM" id="SSF51569">
    <property type="entry name" value="Aldolase"/>
    <property type="match status" value="1"/>
</dbReference>
<dbReference type="InterPro" id="IPR013785">
    <property type="entry name" value="Aldolase_TIM"/>
</dbReference>
<protein>
    <recommendedName>
        <fullName evidence="4 12">4-hydroxy-tetrahydrodipicolinate synthase</fullName>
        <shortName evidence="12">HTPA synthase</shortName>
        <ecNumber evidence="4 12">4.3.3.7</ecNumber>
    </recommendedName>
</protein>
<evidence type="ECO:0000256" key="13">
    <source>
        <dbReference type="PIRNR" id="PIRNR001365"/>
    </source>
</evidence>
<feature type="site" description="Part of a proton relay during catalysis" evidence="12">
    <location>
        <position position="44"/>
    </location>
</feature>
<keyword evidence="7 12" id="KW-0220">Diaminopimelate biosynthesis</keyword>
<organism evidence="16 17">
    <name type="scientific">Clostridium manihotivorum</name>
    <dbReference type="NCBI Taxonomy" id="2320868"/>
    <lineage>
        <taxon>Bacteria</taxon>
        <taxon>Bacillati</taxon>
        <taxon>Bacillota</taxon>
        <taxon>Clostridia</taxon>
        <taxon>Eubacteriales</taxon>
        <taxon>Clostridiaceae</taxon>
        <taxon>Clostridium</taxon>
    </lineage>
</organism>
<keyword evidence="5 12" id="KW-0963">Cytoplasm</keyword>
<evidence type="ECO:0000256" key="10">
    <source>
        <dbReference type="ARBA" id="ARBA00023270"/>
    </source>
</evidence>
<dbReference type="PROSITE" id="PS00665">
    <property type="entry name" value="DHDPS_1"/>
    <property type="match status" value="1"/>
</dbReference>
<sequence length="278" mass="31444">MKLQGVYVPLITPFIDDKVDFKSYKRLIDHYLSKNISGLIPLGTTGESPTISEHEYEEIIKKTMEYAAGKVPVFVGIGGNDTRKVVKNLKLAEKYKVDGILSVCPYYSRPDQRGIYEHFLRISEATDLDIVIYNIPYRTGRNIENDTIYKLAELKNMIGIKDSCGDIKQTTNLLLNPPENFSILTGDDALFYTVLALGADGGILASAHLETERFVEVYNAVKSNNHKLALEKWKDLYKFVPMLFEEPNPAPLKYCLKREGLIDSDEVRLPLTTITDDL</sequence>
<dbReference type="CDD" id="cd00950">
    <property type="entry name" value="DHDPS"/>
    <property type="match status" value="1"/>
</dbReference>
<dbReference type="GO" id="GO:0009089">
    <property type="term" value="P:lysine biosynthetic process via diaminopimelate"/>
    <property type="evidence" value="ECO:0007669"/>
    <property type="project" value="UniProtKB-UniRule"/>
</dbReference>
<dbReference type="Gene3D" id="3.20.20.70">
    <property type="entry name" value="Aldolase class I"/>
    <property type="match status" value="1"/>
</dbReference>
<evidence type="ECO:0000256" key="4">
    <source>
        <dbReference type="ARBA" id="ARBA00012086"/>
    </source>
</evidence>
<dbReference type="EMBL" id="CP025746">
    <property type="protein sequence ID" value="QAA33659.1"/>
    <property type="molecule type" value="Genomic_DNA"/>
</dbReference>
<evidence type="ECO:0000256" key="6">
    <source>
        <dbReference type="ARBA" id="ARBA00022605"/>
    </source>
</evidence>
<keyword evidence="10 12" id="KW-0704">Schiff base</keyword>
<dbReference type="RefSeq" id="WP_128214386.1">
    <property type="nucleotide sequence ID" value="NZ_CP025746.1"/>
</dbReference>
<evidence type="ECO:0000256" key="12">
    <source>
        <dbReference type="HAMAP-Rule" id="MF_00418"/>
    </source>
</evidence>
<comment type="subcellular location">
    <subcellularLocation>
        <location evidence="12">Cytoplasm</location>
    </subcellularLocation>
</comment>
<evidence type="ECO:0000313" key="17">
    <source>
        <dbReference type="Proteomes" id="UP000286268"/>
    </source>
</evidence>
<dbReference type="InterPro" id="IPR002220">
    <property type="entry name" value="DapA-like"/>
</dbReference>
<dbReference type="SMART" id="SM01130">
    <property type="entry name" value="DHDPS"/>
    <property type="match status" value="1"/>
</dbReference>
<dbReference type="GO" id="GO:0008840">
    <property type="term" value="F:4-hydroxy-tetrahydrodipicolinate synthase activity"/>
    <property type="evidence" value="ECO:0007669"/>
    <property type="project" value="UniProtKB-UniRule"/>
</dbReference>
<feature type="active site" description="Proton donor/acceptor" evidence="12 14">
    <location>
        <position position="133"/>
    </location>
</feature>
<keyword evidence="6 12" id="KW-0028">Amino-acid biosynthesis</keyword>
<keyword evidence="8 12" id="KW-0457">Lysine biosynthesis</keyword>
<keyword evidence="9 12" id="KW-0456">Lyase</keyword>
<dbReference type="AlphaFoldDB" id="A0A3R5UAI8"/>
<dbReference type="Pfam" id="PF00701">
    <property type="entry name" value="DHDPS"/>
    <property type="match status" value="1"/>
</dbReference>
<evidence type="ECO:0000256" key="1">
    <source>
        <dbReference type="ARBA" id="ARBA00003294"/>
    </source>
</evidence>
<evidence type="ECO:0000256" key="3">
    <source>
        <dbReference type="ARBA" id="ARBA00007592"/>
    </source>
</evidence>
<dbReference type="PROSITE" id="PS00666">
    <property type="entry name" value="DHDPS_2"/>
    <property type="match status" value="1"/>
</dbReference>
<feature type="binding site" evidence="12 15">
    <location>
        <position position="203"/>
    </location>
    <ligand>
        <name>pyruvate</name>
        <dbReference type="ChEBI" id="CHEBI:15361"/>
    </ligand>
</feature>
<dbReference type="PRINTS" id="PR00146">
    <property type="entry name" value="DHPICSNTHASE"/>
</dbReference>
<gene>
    <name evidence="12" type="primary">dapA</name>
    <name evidence="16" type="ORF">C1I91_19585</name>
</gene>
<dbReference type="GO" id="GO:0019877">
    <property type="term" value="P:diaminopimelate biosynthetic process"/>
    <property type="evidence" value="ECO:0007669"/>
    <property type="project" value="UniProtKB-UniRule"/>
</dbReference>
<comment type="pathway">
    <text evidence="2 12">Amino-acid biosynthesis; L-lysine biosynthesis via DAP pathway; (S)-tetrahydrodipicolinate from L-aspartate: step 3/4.</text>
</comment>
<evidence type="ECO:0000256" key="8">
    <source>
        <dbReference type="ARBA" id="ARBA00023154"/>
    </source>
</evidence>
<feature type="active site" description="Schiff-base intermediate with substrate" evidence="12 14">
    <location>
        <position position="161"/>
    </location>
</feature>
<dbReference type="Proteomes" id="UP000286268">
    <property type="component" value="Chromosome"/>
</dbReference>
<dbReference type="UniPathway" id="UPA00034">
    <property type="reaction ID" value="UER00017"/>
</dbReference>
<comment type="caution">
    <text evidence="12">Was originally thought to be a dihydrodipicolinate synthase (DHDPS), catalyzing the condensation of (S)-aspartate-beta-semialdehyde [(S)-ASA] and pyruvate to dihydrodipicolinate (DHDP). However, it was shown in E.coli that the product of the enzymatic reaction is not dihydrodipicolinate but in fact (4S)-4-hydroxy-2,3,4,5-tetrahydro-(2S)-dipicolinic acid (HTPA), and that the consecutive dehydration reaction leading to DHDP is not spontaneous but catalyzed by DapB.</text>
</comment>
<proteinExistence type="inferred from homology"/>
<feature type="binding site" evidence="12 15">
    <location>
        <position position="45"/>
    </location>
    <ligand>
        <name>pyruvate</name>
        <dbReference type="ChEBI" id="CHEBI:15361"/>
    </ligand>
</feature>
<dbReference type="EC" id="4.3.3.7" evidence="4 12"/>
<dbReference type="GO" id="GO:0005829">
    <property type="term" value="C:cytosol"/>
    <property type="evidence" value="ECO:0007669"/>
    <property type="project" value="TreeGrafter"/>
</dbReference>
<reference evidence="16 17" key="1">
    <citation type="submission" date="2018-01" db="EMBL/GenBank/DDBJ databases">
        <title>Genome Sequencing and Assembly of Anaerobacter polyendosporus strain CT4.</title>
        <authorList>
            <person name="Tachaapaikoon C."/>
            <person name="Sutheeworapong S."/>
            <person name="Jenjaroenpun P."/>
            <person name="Wongsurawat T."/>
            <person name="Nookeaw I."/>
            <person name="Cheawchanlertfa P."/>
            <person name="Kosugi A."/>
            <person name="Cheevadhanarak S."/>
            <person name="Ratanakhanokchai K."/>
        </authorList>
    </citation>
    <scope>NUCLEOTIDE SEQUENCE [LARGE SCALE GENOMIC DNA]</scope>
    <source>
        <strain evidence="16 17">CT4</strain>
    </source>
</reference>
<evidence type="ECO:0000256" key="7">
    <source>
        <dbReference type="ARBA" id="ARBA00022915"/>
    </source>
</evidence>